<name>A0A7C8RIS6_ORBOL</name>
<feature type="chain" id="PRO_5028924155" evidence="1">
    <location>
        <begin position="20"/>
        <end position="217"/>
    </location>
</feature>
<evidence type="ECO:0000256" key="1">
    <source>
        <dbReference type="SAM" id="SignalP"/>
    </source>
</evidence>
<dbReference type="OrthoDB" id="5405879at2759"/>
<dbReference type="EMBL" id="JAABOJ010000008">
    <property type="protein sequence ID" value="KAF3284880.1"/>
    <property type="molecule type" value="Genomic_DNA"/>
</dbReference>
<proteinExistence type="predicted"/>
<accession>A0A7C8RIS6</accession>
<reference evidence="2 3" key="1">
    <citation type="submission" date="2020-01" db="EMBL/GenBank/DDBJ databases">
        <authorList>
            <person name="Palmer J.M."/>
        </authorList>
    </citation>
    <scope>NUCLEOTIDE SEQUENCE [LARGE SCALE GENOMIC DNA]</scope>
    <source>
        <strain evidence="2 3">TWF970</strain>
    </source>
</reference>
<organism evidence="2 3">
    <name type="scientific">Orbilia oligospora</name>
    <name type="common">Nematode-trapping fungus</name>
    <name type="synonym">Arthrobotrys oligospora</name>
    <dbReference type="NCBI Taxonomy" id="2813651"/>
    <lineage>
        <taxon>Eukaryota</taxon>
        <taxon>Fungi</taxon>
        <taxon>Dikarya</taxon>
        <taxon>Ascomycota</taxon>
        <taxon>Pezizomycotina</taxon>
        <taxon>Orbiliomycetes</taxon>
        <taxon>Orbiliales</taxon>
        <taxon>Orbiliaceae</taxon>
        <taxon>Orbilia</taxon>
    </lineage>
</organism>
<feature type="signal peptide" evidence="1">
    <location>
        <begin position="1"/>
        <end position="19"/>
    </location>
</feature>
<evidence type="ECO:0000313" key="2">
    <source>
        <dbReference type="EMBL" id="KAF3284880.1"/>
    </source>
</evidence>
<keyword evidence="1" id="KW-0732">Signal</keyword>
<dbReference type="AlphaFoldDB" id="A0A7C8RIS6"/>
<dbReference type="Proteomes" id="UP000474640">
    <property type="component" value="Unassembled WGS sequence"/>
</dbReference>
<comment type="caution">
    <text evidence="2">The sequence shown here is derived from an EMBL/GenBank/DDBJ whole genome shotgun (WGS) entry which is preliminary data.</text>
</comment>
<protein>
    <submittedName>
        <fullName evidence="2">Uncharacterized protein</fullName>
    </submittedName>
</protein>
<evidence type="ECO:0000313" key="3">
    <source>
        <dbReference type="Proteomes" id="UP000474640"/>
    </source>
</evidence>
<gene>
    <name evidence="2" type="ORF">TWF970_011157</name>
</gene>
<sequence length="217" mass="22490">MQFTTIIISIFASTTLIAAAPVPEPVVGAIAGAVVGVGCAFQAEQCQKVGDGVKEGVKESGHRQWDAAKDDGGWSVGTGKVTYLLQSFDQVLVRSVSHLYYTPKPLLSIPPLSSLEISSLEYSITEVSQRHRTLKMQFTIILSLLSFTAFIAAAPVPGPQLGAAATVAGLACAALPEECKAVGDAGKQAIGDIGAQREKTVEQNGPVPVALADTLAG</sequence>